<keyword evidence="4" id="KW-1185">Reference proteome</keyword>
<sequence>MRKHHTFPLTLALLLASTASVATPRDQYYSTDIFTAIEEARERTHHYDYSRATRYNRSTSQSIQFPRLLNKEMAQTVIETPDEQVTGGDPGIDDGSNLDSASTITKAPQNTQSISVGSSSPATVRVTIR</sequence>
<feature type="region of interest" description="Disordered" evidence="1">
    <location>
        <begin position="81"/>
        <end position="129"/>
    </location>
</feature>
<evidence type="ECO:0000256" key="2">
    <source>
        <dbReference type="SAM" id="SignalP"/>
    </source>
</evidence>
<evidence type="ECO:0000313" key="4">
    <source>
        <dbReference type="Proteomes" id="UP000714380"/>
    </source>
</evidence>
<evidence type="ECO:0000256" key="1">
    <source>
        <dbReference type="SAM" id="MobiDB-lite"/>
    </source>
</evidence>
<feature type="signal peptide" evidence="2">
    <location>
        <begin position="1"/>
        <end position="22"/>
    </location>
</feature>
<evidence type="ECO:0000313" key="3">
    <source>
        <dbReference type="EMBL" id="MCA6062650.1"/>
    </source>
</evidence>
<feature type="chain" id="PRO_5046072772" description="DUF4148 domain-containing protein" evidence="2">
    <location>
        <begin position="23"/>
        <end position="129"/>
    </location>
</feature>
<proteinExistence type="predicted"/>
<reference evidence="3 4" key="1">
    <citation type="submission" date="2020-12" db="EMBL/GenBank/DDBJ databases">
        <title>Novel Thalassolituus-related marine hydrocarbonoclastic bacteria mediated algae-derived hydrocarbons mineralization in twilight zone of the northern South China Sea.</title>
        <authorList>
            <person name="Dong C."/>
        </authorList>
    </citation>
    <scope>NUCLEOTIDE SEQUENCE [LARGE SCALE GENOMIC DNA]</scope>
    <source>
        <strain evidence="3 4">IMCC1826</strain>
    </source>
</reference>
<dbReference type="Proteomes" id="UP000714380">
    <property type="component" value="Unassembled WGS sequence"/>
</dbReference>
<evidence type="ECO:0008006" key="5">
    <source>
        <dbReference type="Google" id="ProtNLM"/>
    </source>
</evidence>
<feature type="compositionally biased region" description="Polar residues" evidence="1">
    <location>
        <begin position="97"/>
        <end position="122"/>
    </location>
</feature>
<keyword evidence="2" id="KW-0732">Signal</keyword>
<dbReference type="RefSeq" id="WP_225671867.1">
    <property type="nucleotide sequence ID" value="NZ_JAEDAH010000014.1"/>
</dbReference>
<organism evidence="3 4">
    <name type="scientific">Thalassolituus marinus</name>
    <dbReference type="NCBI Taxonomy" id="671053"/>
    <lineage>
        <taxon>Bacteria</taxon>
        <taxon>Pseudomonadati</taxon>
        <taxon>Pseudomonadota</taxon>
        <taxon>Gammaproteobacteria</taxon>
        <taxon>Oceanospirillales</taxon>
        <taxon>Oceanospirillaceae</taxon>
        <taxon>Thalassolituus</taxon>
    </lineage>
</organism>
<dbReference type="EMBL" id="JAEDAH010000014">
    <property type="protein sequence ID" value="MCA6062650.1"/>
    <property type="molecule type" value="Genomic_DNA"/>
</dbReference>
<name>A0ABS7ZLS8_9GAMM</name>
<comment type="caution">
    <text evidence="3">The sequence shown here is derived from an EMBL/GenBank/DDBJ whole genome shotgun (WGS) entry which is preliminary data.</text>
</comment>
<accession>A0ABS7ZLS8</accession>
<gene>
    <name evidence="3" type="ORF">I9W95_03420</name>
</gene>
<protein>
    <recommendedName>
        <fullName evidence="5">DUF4148 domain-containing protein</fullName>
    </recommendedName>
</protein>